<dbReference type="InterPro" id="IPR050487">
    <property type="entry name" value="FtsQ_DivIB"/>
</dbReference>
<feature type="region of interest" description="Disordered" evidence="6">
    <location>
        <begin position="247"/>
        <end position="307"/>
    </location>
</feature>
<evidence type="ECO:0000259" key="8">
    <source>
        <dbReference type="Pfam" id="PF03799"/>
    </source>
</evidence>
<dbReference type="Proteomes" id="UP000306509">
    <property type="component" value="Unassembled WGS sequence"/>
</dbReference>
<dbReference type="InterPro" id="IPR013685">
    <property type="entry name" value="POTRA_FtsQ_type"/>
</dbReference>
<dbReference type="AlphaFoldDB" id="A0A4U8Q671"/>
<dbReference type="PANTHER" id="PTHR37820">
    <property type="entry name" value="CELL DIVISION PROTEIN DIVIB"/>
    <property type="match status" value="1"/>
</dbReference>
<dbReference type="InterPro" id="IPR005548">
    <property type="entry name" value="Cell_div_FtsQ/DivIB_C"/>
</dbReference>
<evidence type="ECO:0000256" key="1">
    <source>
        <dbReference type="ARBA" id="ARBA00022475"/>
    </source>
</evidence>
<keyword evidence="2 10" id="KW-0132">Cell division</keyword>
<keyword evidence="11" id="KW-1185">Reference proteome</keyword>
<proteinExistence type="predicted"/>
<dbReference type="GO" id="GO:0051301">
    <property type="term" value="P:cell division"/>
    <property type="evidence" value="ECO:0007669"/>
    <property type="project" value="UniProtKB-KW"/>
</dbReference>
<feature type="domain" description="Cell division protein FtsQ/DivIB C-terminal" evidence="8">
    <location>
        <begin position="113"/>
        <end position="224"/>
    </location>
</feature>
<accession>A0A4U8Q671</accession>
<dbReference type="PANTHER" id="PTHR37820:SF1">
    <property type="entry name" value="CELL DIVISION PROTEIN FTSQ"/>
    <property type="match status" value="1"/>
</dbReference>
<dbReference type="STRING" id="180332.GCA_000797495_04034"/>
<comment type="caution">
    <text evidence="10">The sequence shown here is derived from an EMBL/GenBank/DDBJ whole genome shotgun (WGS) entry which is preliminary data.</text>
</comment>
<feature type="compositionally biased region" description="Basic and acidic residues" evidence="6">
    <location>
        <begin position="278"/>
        <end position="287"/>
    </location>
</feature>
<evidence type="ECO:0000256" key="6">
    <source>
        <dbReference type="SAM" id="MobiDB-lite"/>
    </source>
</evidence>
<keyword evidence="4 7" id="KW-1133">Transmembrane helix</keyword>
<dbReference type="GO" id="GO:0005886">
    <property type="term" value="C:plasma membrane"/>
    <property type="evidence" value="ECO:0007669"/>
    <property type="project" value="TreeGrafter"/>
</dbReference>
<dbReference type="Pfam" id="PF08478">
    <property type="entry name" value="POTRA_1"/>
    <property type="match status" value="1"/>
</dbReference>
<dbReference type="EMBL" id="QGQD01000055">
    <property type="protein sequence ID" value="TLD00362.1"/>
    <property type="molecule type" value="Genomic_DNA"/>
</dbReference>
<evidence type="ECO:0000256" key="4">
    <source>
        <dbReference type="ARBA" id="ARBA00022989"/>
    </source>
</evidence>
<gene>
    <name evidence="10" type="ORF">DSM106044_02670</name>
</gene>
<evidence type="ECO:0000313" key="11">
    <source>
        <dbReference type="Proteomes" id="UP000306509"/>
    </source>
</evidence>
<keyword evidence="3 7" id="KW-0812">Transmembrane</keyword>
<evidence type="ECO:0000259" key="9">
    <source>
        <dbReference type="Pfam" id="PF08478"/>
    </source>
</evidence>
<sequence length="335" mass="37233">MEQGYKRKKKRRKKIGKIAALSILALLLISAIVVFGLFRIQEVEVVGNDYYTADEIKKMVMSDSMAQNSIYLTWKYSHANIQEELPFLSTVEIEMLAPYKVRIHVYEKTIVGYIQTAGSNVYFDKDGVVMENSQEVREGVPMISGVNLGKVEVLGKLPIEDKDLFKSVVTLAQLLNKNAIMPDEIHFDEENAMSLYFAKNTVLLGQNKNLEEKISNLKAIYPKMSTMDGTLDMENFTADSSTAIFKKGNGKKDSAGKEEGESESESESESGKSSGPNYKEESGRVSKDAAGNEVYTDDAGNVTNDMTQQYLGDDGQVITDGYGYIDPYTGAYILN</sequence>
<keyword evidence="5" id="KW-0131">Cell cycle</keyword>
<evidence type="ECO:0000256" key="5">
    <source>
        <dbReference type="ARBA" id="ARBA00023306"/>
    </source>
</evidence>
<evidence type="ECO:0000313" key="10">
    <source>
        <dbReference type="EMBL" id="TLD00362.1"/>
    </source>
</evidence>
<keyword evidence="7" id="KW-0472">Membrane</keyword>
<organism evidence="10 11">
    <name type="scientific">Robinsoniella peoriensis</name>
    <dbReference type="NCBI Taxonomy" id="180332"/>
    <lineage>
        <taxon>Bacteria</taxon>
        <taxon>Bacillati</taxon>
        <taxon>Bacillota</taxon>
        <taxon>Clostridia</taxon>
        <taxon>Lachnospirales</taxon>
        <taxon>Lachnospiraceae</taxon>
        <taxon>Robinsoniella</taxon>
    </lineage>
</organism>
<evidence type="ECO:0000256" key="3">
    <source>
        <dbReference type="ARBA" id="ARBA00022692"/>
    </source>
</evidence>
<feature type="transmembrane region" description="Helical" evidence="7">
    <location>
        <begin position="20"/>
        <end position="38"/>
    </location>
</feature>
<reference evidence="10 11" key="1">
    <citation type="journal article" date="2019" name="Anaerobe">
        <title>Detection of Robinsoniella peoriensis in multiple bone samples of a trauma patient.</title>
        <authorList>
            <person name="Schrottner P."/>
            <person name="Hartwich K."/>
            <person name="Bunk B."/>
            <person name="Schober I."/>
            <person name="Helbig S."/>
            <person name="Rudolph W.W."/>
            <person name="Gunzer F."/>
        </authorList>
    </citation>
    <scope>NUCLEOTIDE SEQUENCE [LARGE SCALE GENOMIC DNA]</scope>
    <source>
        <strain evidence="10 11">DSM 106044</strain>
    </source>
</reference>
<dbReference type="Pfam" id="PF03799">
    <property type="entry name" value="FtsQ_DivIB_C"/>
    <property type="match status" value="1"/>
</dbReference>
<feature type="compositionally biased region" description="Basic and acidic residues" evidence="6">
    <location>
        <begin position="250"/>
        <end position="259"/>
    </location>
</feature>
<keyword evidence="1" id="KW-1003">Cell membrane</keyword>
<protein>
    <submittedName>
        <fullName evidence="10">Cell division protein FtsQ</fullName>
    </submittedName>
</protein>
<evidence type="ECO:0000256" key="2">
    <source>
        <dbReference type="ARBA" id="ARBA00022618"/>
    </source>
</evidence>
<dbReference type="RefSeq" id="WP_070040480.1">
    <property type="nucleotide sequence ID" value="NZ_CABMJZ010000006.1"/>
</dbReference>
<feature type="domain" description="POTRA" evidence="9">
    <location>
        <begin position="38"/>
        <end position="107"/>
    </location>
</feature>
<evidence type="ECO:0000256" key="7">
    <source>
        <dbReference type="SAM" id="Phobius"/>
    </source>
</evidence>
<name>A0A4U8Q671_9FIRM</name>